<proteinExistence type="predicted"/>
<evidence type="ECO:0000313" key="4">
    <source>
        <dbReference type="Proteomes" id="UP001220395"/>
    </source>
</evidence>
<dbReference type="InterPro" id="IPR038375">
    <property type="entry name" value="NDUFAF7_sf"/>
</dbReference>
<dbReference type="PANTHER" id="PTHR12049">
    <property type="entry name" value="PROTEIN ARGININE METHYLTRANSFERASE NDUFAF7, MITOCHONDRIAL"/>
    <property type="match status" value="1"/>
</dbReference>
<keyword evidence="4" id="KW-1185">Reference proteome</keyword>
<dbReference type="RefSeq" id="WP_273689744.1">
    <property type="nucleotide sequence ID" value="NZ_CP117411.1"/>
</dbReference>
<evidence type="ECO:0000256" key="2">
    <source>
        <dbReference type="ARBA" id="ARBA00022679"/>
    </source>
</evidence>
<dbReference type="Proteomes" id="UP001220395">
    <property type="component" value="Chromosome"/>
</dbReference>
<dbReference type="Gene3D" id="3.40.50.12710">
    <property type="match status" value="1"/>
</dbReference>
<keyword evidence="1 3" id="KW-0489">Methyltransferase</keyword>
<dbReference type="GO" id="GO:0032259">
    <property type="term" value="P:methylation"/>
    <property type="evidence" value="ECO:0007669"/>
    <property type="project" value="UniProtKB-KW"/>
</dbReference>
<evidence type="ECO:0000313" key="3">
    <source>
        <dbReference type="EMBL" id="WCT74585.1"/>
    </source>
</evidence>
<dbReference type="Pfam" id="PF02636">
    <property type="entry name" value="Methyltransf_28"/>
    <property type="match status" value="2"/>
</dbReference>
<dbReference type="PANTHER" id="PTHR12049:SF7">
    <property type="entry name" value="PROTEIN ARGININE METHYLTRANSFERASE NDUFAF7, MITOCHONDRIAL"/>
    <property type="match status" value="1"/>
</dbReference>
<dbReference type="SUPFAM" id="SSF53335">
    <property type="entry name" value="S-adenosyl-L-methionine-dependent methyltransferases"/>
    <property type="match status" value="1"/>
</dbReference>
<dbReference type="GO" id="GO:0008168">
    <property type="term" value="F:methyltransferase activity"/>
    <property type="evidence" value="ECO:0007669"/>
    <property type="project" value="UniProtKB-KW"/>
</dbReference>
<gene>
    <name evidence="3" type="ORF">PQ455_04975</name>
</gene>
<dbReference type="EC" id="2.1.1.-" evidence="3"/>
<accession>A0ABY7TMY4</accession>
<dbReference type="InterPro" id="IPR003788">
    <property type="entry name" value="NDUFAF7"/>
</dbReference>
<organism evidence="3 4">
    <name type="scientific">Sphingomonas naphthae</name>
    <dbReference type="NCBI Taxonomy" id="1813468"/>
    <lineage>
        <taxon>Bacteria</taxon>
        <taxon>Pseudomonadati</taxon>
        <taxon>Pseudomonadota</taxon>
        <taxon>Alphaproteobacteria</taxon>
        <taxon>Sphingomonadales</taxon>
        <taxon>Sphingomonadaceae</taxon>
        <taxon>Sphingomonas</taxon>
    </lineage>
</organism>
<sequence>MTENLPTTLAARAPLSVHDWMAACNAHYYATRDPLGATGDFVTAPEVSQMFGEMIGLWLADLWQRAGRPPAHYVELGPGRGTLAVDALRAMAKAGLTPAIHLVETSPVLREAQRARLPGATWHDTIDTLPADGALMVVANEFFDALPVRQTIEGRERMVHHVAGRFVADAGNIREDNPATQAIATALATRIAGQGGALLAIDYGYAKGEAGDTLQAVRGHAPVDPFADPGEHDLTTHVDFAALAAALRAGGAATHGPIPQGQWLVTLGLAQRAAALARSAPERGEEIAGQYRRLTAAEEMGQLFKVLAATAQEWVKPAGF</sequence>
<keyword evidence="2 3" id="KW-0808">Transferase</keyword>
<dbReference type="InterPro" id="IPR029063">
    <property type="entry name" value="SAM-dependent_MTases_sf"/>
</dbReference>
<dbReference type="EMBL" id="CP117411">
    <property type="protein sequence ID" value="WCT74585.1"/>
    <property type="molecule type" value="Genomic_DNA"/>
</dbReference>
<name>A0ABY7TMY4_9SPHN</name>
<reference evidence="3 4" key="1">
    <citation type="submission" date="2023-02" db="EMBL/GenBank/DDBJ databases">
        <title>Genome sequence of Sphingomonas naphthae.</title>
        <authorList>
            <person name="Kim S."/>
            <person name="Heo J."/>
            <person name="Kwon S.-W."/>
        </authorList>
    </citation>
    <scope>NUCLEOTIDE SEQUENCE [LARGE SCALE GENOMIC DNA]</scope>
    <source>
        <strain evidence="3 4">KACC 18716</strain>
    </source>
</reference>
<evidence type="ECO:0000256" key="1">
    <source>
        <dbReference type="ARBA" id="ARBA00022603"/>
    </source>
</evidence>
<protein>
    <submittedName>
        <fullName evidence="3">SAM-dependent methyltransferase</fullName>
        <ecNumber evidence="3">2.1.1.-</ecNumber>
    </submittedName>
</protein>